<dbReference type="GO" id="GO:0006302">
    <property type="term" value="P:double-strand break repair"/>
    <property type="evidence" value="ECO:0007669"/>
    <property type="project" value="InterPro"/>
</dbReference>
<dbReference type="Proteomes" id="UP000184089">
    <property type="component" value="Unassembled WGS sequence"/>
</dbReference>
<dbReference type="Pfam" id="PF13558">
    <property type="entry name" value="SbcC_Walker_B"/>
    <property type="match status" value="1"/>
</dbReference>
<protein>
    <recommendedName>
        <fullName evidence="3">Nuclease SbcCD subunit C</fullName>
    </recommendedName>
</protein>
<dbReference type="EMBL" id="WWVX01000007">
    <property type="protein sequence ID" value="MZL70164.1"/>
    <property type="molecule type" value="Genomic_DNA"/>
</dbReference>
<evidence type="ECO:0000256" key="2">
    <source>
        <dbReference type="ARBA" id="ARBA00011322"/>
    </source>
</evidence>
<keyword evidence="9" id="KW-1185">Reference proteome</keyword>
<reference evidence="8" key="2">
    <citation type="submission" date="2016-11" db="EMBL/GenBank/DDBJ databases">
        <authorList>
            <person name="Jaros S."/>
            <person name="Januszkiewicz K."/>
            <person name="Wedrychowicz H."/>
        </authorList>
    </citation>
    <scope>NUCLEOTIDE SEQUENCE [LARGE SCALE GENOMIC DNA]</scope>
    <source>
        <strain evidence="8">DSM 4029</strain>
    </source>
</reference>
<gene>
    <name evidence="6" type="ORF">GT747_10405</name>
    <name evidence="7" type="ORF">SAMN05444424_0169</name>
</gene>
<keyword evidence="7" id="KW-0540">Nuclease</keyword>
<evidence type="ECO:0000313" key="8">
    <source>
        <dbReference type="Proteomes" id="UP000184089"/>
    </source>
</evidence>
<sequence length="966" mass="105900">MRLVKLELRAFGPFGGSQEIDFEALGEEGIFLITGPTGAGKTTLFDGVMFALYGRASGDRRQPEQFRSDFAEETAVCSAALEFAIRGERYRIERQPQQVRQNAKGRYVTVKAGAVLTGPKGEVLSKIREVDARVVELVGLTAEQFRQIVLLPQGEFRKLLDSSSAEKQEIFRRIFGTQKFSRLEDLLREQAGEAQAKMEELTVRLQVEREKIACAPGSLLEGLCGAEYPDYDAILQQLEESLQAAQGELERAAARRQEVAARRRALDPDALARQNQGIAALAIAKAEWAAWQAEGPLQSQREEALDLARRAELCRQAMRRAKEAAERAESARRQAEEAARALAENRPRWEATQAGAEALLEQEAARTAALRRAEALRGQQEQARRRERVEGELARCERTLQRLGQLQTYLQLRDRRQGGEEQRRALTALREAALARGEAEAALAEAQRRAQEESRRHLQGQAALLAEGLTPGAPCPVCGATHHPVPAQAGGEIPTAAQLEETAARVEALRRRAEGARAEEAACRAALPAALQEVQDLPAQDAALKGELAQLAAEERRLADQVAAFIPLDQLVAKGLDTPAGCELAASRQQSRREALEEERGQLADLPLPHQLEGEAAAAEVEAKALAERIAARRDAFSRAQERQASLQKAVDIYAESAREAAAAAAAEEETARRQFARQGLRPDALPQGGEEEIRCLEGEIAAYRERGAQWQARLEGLAEYEGKVPCNLEEAARQSEQLAAEEEALDRQLSEGQVALAQNGGCREAIAALLAQRDRWGEGYRDAVDLYRVASGQNAKKLSFERYVLSAYFDQVVRAANRRFAGMTEGKYTLLRRTEREKGNRASGLDLEVLDSLTGKTRHVNTLSGGESFQASLSLALGLADVIQLFSGGVSLETVFIDEGFGSLDAEALECAVDTLERLRREDRVVGIISHVEWLEERLPVALAVRPLPGGGSRASVRRGGRESD</sequence>
<feature type="coiled-coil region" evidence="4">
    <location>
        <begin position="379"/>
        <end position="456"/>
    </location>
</feature>
<dbReference type="SUPFAM" id="SSF52540">
    <property type="entry name" value="P-loop containing nucleoside triphosphate hydrolases"/>
    <property type="match status" value="1"/>
</dbReference>
<dbReference type="PANTHER" id="PTHR32114:SF2">
    <property type="entry name" value="ABC TRANSPORTER ABCH.3"/>
    <property type="match status" value="1"/>
</dbReference>
<dbReference type="RefSeq" id="WP_073260899.1">
    <property type="nucleotide sequence ID" value="NZ_FQVY01000001.1"/>
</dbReference>
<comment type="caution">
    <text evidence="7">The sequence shown here is derived from an EMBL/GenBank/DDBJ whole genome shotgun (WGS) entry which is preliminary data.</text>
</comment>
<dbReference type="Proteomes" id="UP000474718">
    <property type="component" value="Unassembled WGS sequence"/>
</dbReference>
<feature type="coiled-coil region" evidence="4">
    <location>
        <begin position="311"/>
        <end position="345"/>
    </location>
</feature>
<reference evidence="7" key="1">
    <citation type="submission" date="2016-11" db="EMBL/GenBank/DDBJ databases">
        <authorList>
            <person name="Varghese N."/>
            <person name="Submissions S."/>
        </authorList>
    </citation>
    <scope>NUCLEOTIDE SEQUENCE</scope>
    <source>
        <strain evidence="7">DSM 4029</strain>
    </source>
</reference>
<dbReference type="GO" id="GO:0016887">
    <property type="term" value="F:ATP hydrolysis activity"/>
    <property type="evidence" value="ECO:0007669"/>
    <property type="project" value="InterPro"/>
</dbReference>
<feature type="coiled-coil region" evidence="4">
    <location>
        <begin position="184"/>
        <end position="211"/>
    </location>
</feature>
<evidence type="ECO:0000256" key="3">
    <source>
        <dbReference type="ARBA" id="ARBA00013368"/>
    </source>
</evidence>
<accession>A0AAQ1MAZ2</accession>
<proteinExistence type="inferred from homology"/>
<dbReference type="Gene3D" id="3.40.50.300">
    <property type="entry name" value="P-loop containing nucleotide triphosphate hydrolases"/>
    <property type="match status" value="2"/>
</dbReference>
<dbReference type="GO" id="GO:0004527">
    <property type="term" value="F:exonuclease activity"/>
    <property type="evidence" value="ECO:0007669"/>
    <property type="project" value="UniProtKB-KW"/>
</dbReference>
<feature type="coiled-coil region" evidence="4">
    <location>
        <begin position="235"/>
        <end position="262"/>
    </location>
</feature>
<feature type="domain" description="Rad50/SbcC-type AAA" evidence="5">
    <location>
        <begin position="5"/>
        <end position="205"/>
    </location>
</feature>
<dbReference type="Pfam" id="PF13476">
    <property type="entry name" value="AAA_23"/>
    <property type="match status" value="1"/>
</dbReference>
<dbReference type="InterPro" id="IPR027417">
    <property type="entry name" value="P-loop_NTPase"/>
</dbReference>
<comment type="similarity">
    <text evidence="1">Belongs to the SMC family. SbcC subfamily.</text>
</comment>
<evidence type="ECO:0000256" key="1">
    <source>
        <dbReference type="ARBA" id="ARBA00006930"/>
    </source>
</evidence>
<keyword evidence="4" id="KW-0175">Coiled coil</keyword>
<evidence type="ECO:0000313" key="7">
    <source>
        <dbReference type="EMBL" id="SHF64282.1"/>
    </source>
</evidence>
<evidence type="ECO:0000313" key="6">
    <source>
        <dbReference type="EMBL" id="MZL70164.1"/>
    </source>
</evidence>
<comment type="subunit">
    <text evidence="2">Heterodimer of SbcC and SbcD.</text>
</comment>
<name>A0AAQ1MAZ2_9FIRM</name>
<evidence type="ECO:0000256" key="4">
    <source>
        <dbReference type="SAM" id="Coils"/>
    </source>
</evidence>
<keyword evidence="7" id="KW-0378">Hydrolase</keyword>
<dbReference type="PANTHER" id="PTHR32114">
    <property type="entry name" value="ABC TRANSPORTER ABCH.3"/>
    <property type="match status" value="1"/>
</dbReference>
<evidence type="ECO:0000313" key="9">
    <source>
        <dbReference type="Proteomes" id="UP000474718"/>
    </source>
</evidence>
<keyword evidence="7" id="KW-0269">Exonuclease</keyword>
<dbReference type="InterPro" id="IPR038729">
    <property type="entry name" value="Rad50/SbcC_AAA"/>
</dbReference>
<dbReference type="AlphaFoldDB" id="A0AAQ1MAZ2"/>
<reference evidence="6 9" key="3">
    <citation type="journal article" date="2019" name="Nat. Med.">
        <title>A library of human gut bacterial isolates paired with longitudinal multiomics data enables mechanistic microbiome research.</title>
        <authorList>
            <person name="Poyet M."/>
            <person name="Groussin M."/>
            <person name="Gibbons S.M."/>
            <person name="Avila-Pacheco J."/>
            <person name="Jiang X."/>
            <person name="Kearney S.M."/>
            <person name="Perrotta A.R."/>
            <person name="Berdy B."/>
            <person name="Zhao S."/>
            <person name="Lieberman T.D."/>
            <person name="Swanson P.K."/>
            <person name="Smith M."/>
            <person name="Roesemann S."/>
            <person name="Alexander J.E."/>
            <person name="Rich S.A."/>
            <person name="Livny J."/>
            <person name="Vlamakis H."/>
            <person name="Clish C."/>
            <person name="Bullock K."/>
            <person name="Deik A."/>
            <person name="Scott J."/>
            <person name="Pierce K.A."/>
            <person name="Xavier R.J."/>
            <person name="Alm E.J."/>
        </authorList>
    </citation>
    <scope>NUCLEOTIDE SEQUENCE [LARGE SCALE GENOMIC DNA]</scope>
    <source>
        <strain evidence="6 9">BIOML-A2</strain>
    </source>
</reference>
<organism evidence="7 8">
    <name type="scientific">Bittarella massiliensis</name>
    <name type="common">ex Durand et al. 2017</name>
    <dbReference type="NCBI Taxonomy" id="1720313"/>
    <lineage>
        <taxon>Bacteria</taxon>
        <taxon>Bacillati</taxon>
        <taxon>Bacillota</taxon>
        <taxon>Clostridia</taxon>
        <taxon>Eubacteriales</taxon>
        <taxon>Oscillospiraceae</taxon>
        <taxon>Bittarella (ex Durand et al. 2017)</taxon>
    </lineage>
</organism>
<evidence type="ECO:0000259" key="5">
    <source>
        <dbReference type="Pfam" id="PF13476"/>
    </source>
</evidence>
<dbReference type="EMBL" id="FQVY01000001">
    <property type="protein sequence ID" value="SHF64282.1"/>
    <property type="molecule type" value="Genomic_DNA"/>
</dbReference>